<name>A0AAV2YXV6_9STRA</name>
<evidence type="ECO:0000256" key="2">
    <source>
        <dbReference type="ARBA" id="ARBA00022723"/>
    </source>
</evidence>
<dbReference type="GO" id="GO:0019825">
    <property type="term" value="F:oxygen binding"/>
    <property type="evidence" value="ECO:0007669"/>
    <property type="project" value="InterPro"/>
</dbReference>
<evidence type="ECO:0000256" key="3">
    <source>
        <dbReference type="ARBA" id="ARBA00023004"/>
    </source>
</evidence>
<keyword evidence="4" id="KW-0813">Transport</keyword>
<dbReference type="GO" id="GO:0071500">
    <property type="term" value="P:cellular response to nitrosative stress"/>
    <property type="evidence" value="ECO:0007669"/>
    <property type="project" value="TreeGrafter"/>
</dbReference>
<dbReference type="InterPro" id="IPR000971">
    <property type="entry name" value="Globin"/>
</dbReference>
<evidence type="ECO:0000313" key="6">
    <source>
        <dbReference type="EMBL" id="DAZ99907.1"/>
    </source>
</evidence>
<evidence type="ECO:0000313" key="7">
    <source>
        <dbReference type="Proteomes" id="UP001146120"/>
    </source>
</evidence>
<dbReference type="GO" id="GO:0046210">
    <property type="term" value="P:nitric oxide catabolic process"/>
    <property type="evidence" value="ECO:0007669"/>
    <property type="project" value="TreeGrafter"/>
</dbReference>
<dbReference type="GO" id="GO:0071949">
    <property type="term" value="F:FAD binding"/>
    <property type="evidence" value="ECO:0007669"/>
    <property type="project" value="TreeGrafter"/>
</dbReference>
<dbReference type="EMBL" id="DAKRPA010000074">
    <property type="protein sequence ID" value="DAZ99907.1"/>
    <property type="molecule type" value="Genomic_DNA"/>
</dbReference>
<dbReference type="PANTHER" id="PTHR43396">
    <property type="entry name" value="FLAVOHEMOPROTEIN"/>
    <property type="match status" value="1"/>
</dbReference>
<dbReference type="GO" id="GO:0046872">
    <property type="term" value="F:metal ion binding"/>
    <property type="evidence" value="ECO:0007669"/>
    <property type="project" value="UniProtKB-KW"/>
</dbReference>
<keyword evidence="3" id="KW-0408">Iron</keyword>
<comment type="caution">
    <text evidence="6">The sequence shown here is derived from an EMBL/GenBank/DDBJ whole genome shotgun (WGS) entry which is preliminary data.</text>
</comment>
<evidence type="ECO:0000256" key="1">
    <source>
        <dbReference type="ARBA" id="ARBA00022617"/>
    </source>
</evidence>
<dbReference type="PROSITE" id="PS01033">
    <property type="entry name" value="GLOBIN"/>
    <property type="match status" value="1"/>
</dbReference>
<dbReference type="Pfam" id="PF00042">
    <property type="entry name" value="Globin"/>
    <property type="match status" value="1"/>
</dbReference>
<dbReference type="InterPro" id="IPR009050">
    <property type="entry name" value="Globin-like_sf"/>
</dbReference>
<dbReference type="AlphaFoldDB" id="A0AAV2YXV6"/>
<evidence type="ECO:0000259" key="5">
    <source>
        <dbReference type="PROSITE" id="PS01033"/>
    </source>
</evidence>
<dbReference type="PANTHER" id="PTHR43396:SF3">
    <property type="entry name" value="FLAVOHEMOPROTEIN"/>
    <property type="match status" value="1"/>
</dbReference>
<gene>
    <name evidence="6" type="ORF">N0F65_011830</name>
</gene>
<keyword evidence="2" id="KW-0479">Metal-binding</keyword>
<evidence type="ECO:0000256" key="4">
    <source>
        <dbReference type="RuleBase" id="RU000356"/>
    </source>
</evidence>
<proteinExistence type="inferred from homology"/>
<protein>
    <recommendedName>
        <fullName evidence="5">Globin domain-containing protein</fullName>
    </recommendedName>
</protein>
<keyword evidence="7" id="KW-1185">Reference proteome</keyword>
<comment type="similarity">
    <text evidence="4">Belongs to the globin family.</text>
</comment>
<keyword evidence="1 4" id="KW-0349">Heme</keyword>
<keyword evidence="4" id="KW-0561">Oxygen transport</keyword>
<dbReference type="Gene3D" id="1.10.490.10">
    <property type="entry name" value="Globins"/>
    <property type="match status" value="1"/>
</dbReference>
<dbReference type="GO" id="GO:0008941">
    <property type="term" value="F:nitric oxide dioxygenase NAD(P)H activity"/>
    <property type="evidence" value="ECO:0007669"/>
    <property type="project" value="TreeGrafter"/>
</dbReference>
<feature type="domain" description="Globin" evidence="5">
    <location>
        <begin position="59"/>
        <end position="197"/>
    </location>
</feature>
<reference evidence="6" key="2">
    <citation type="journal article" date="2023" name="Microbiol Resour">
        <title>Decontamination and Annotation of the Draft Genome Sequence of the Oomycete Lagenidium giganteum ARSEF 373.</title>
        <authorList>
            <person name="Morgan W.R."/>
            <person name="Tartar A."/>
        </authorList>
    </citation>
    <scope>NUCLEOTIDE SEQUENCE</scope>
    <source>
        <strain evidence="6">ARSEF 373</strain>
    </source>
</reference>
<dbReference type="GO" id="GO:0020037">
    <property type="term" value="F:heme binding"/>
    <property type="evidence" value="ECO:0007669"/>
    <property type="project" value="InterPro"/>
</dbReference>
<organism evidence="6 7">
    <name type="scientific">Lagenidium giganteum</name>
    <dbReference type="NCBI Taxonomy" id="4803"/>
    <lineage>
        <taxon>Eukaryota</taxon>
        <taxon>Sar</taxon>
        <taxon>Stramenopiles</taxon>
        <taxon>Oomycota</taxon>
        <taxon>Peronosporomycetes</taxon>
        <taxon>Pythiales</taxon>
        <taxon>Pythiaceae</taxon>
    </lineage>
</organism>
<reference evidence="6" key="1">
    <citation type="submission" date="2022-11" db="EMBL/GenBank/DDBJ databases">
        <authorList>
            <person name="Morgan W.R."/>
            <person name="Tartar A."/>
        </authorList>
    </citation>
    <scope>NUCLEOTIDE SEQUENCE</scope>
    <source>
        <strain evidence="6">ARSEF 373</strain>
    </source>
</reference>
<dbReference type="SUPFAM" id="SSF46458">
    <property type="entry name" value="Globin-like"/>
    <property type="match status" value="1"/>
</dbReference>
<dbReference type="Proteomes" id="UP001146120">
    <property type="component" value="Unassembled WGS sequence"/>
</dbReference>
<dbReference type="GO" id="GO:0005344">
    <property type="term" value="F:oxygen carrier activity"/>
    <property type="evidence" value="ECO:0007669"/>
    <property type="project" value="UniProtKB-KW"/>
</dbReference>
<accession>A0AAV2YXV6</accession>
<dbReference type="InterPro" id="IPR012292">
    <property type="entry name" value="Globin/Proto"/>
</dbReference>
<sequence>MPSLNDHSACAAPWAPHTHISHVLPFRDGNGSEDAGARYSARARRLMAQQLPSFPQTHQSTKADHDILPAYWDKLFAQTMTCETNNATTSSPMVVLFDSFYTYLFELAPQTRPLFRSSMKVQGKALVRLVEAIKNLLQSPNAAEAIASLAHSHVKNGIKLEYFDVTGVVLMKTLATCSQELWTSETEAAWRKPWRNK</sequence>